<protein>
    <submittedName>
        <fullName evidence="2">Uncharacterized protein</fullName>
    </submittedName>
</protein>
<keyword evidence="1" id="KW-0812">Transmembrane</keyword>
<dbReference type="EMBL" id="AZBU02000002">
    <property type="protein sequence ID" value="TKR92341.1"/>
    <property type="molecule type" value="Genomic_DNA"/>
</dbReference>
<organism evidence="2">
    <name type="scientific">Steinernema carpocapsae</name>
    <name type="common">Entomopathogenic nematode</name>
    <dbReference type="NCBI Taxonomy" id="34508"/>
    <lineage>
        <taxon>Eukaryota</taxon>
        <taxon>Metazoa</taxon>
        <taxon>Ecdysozoa</taxon>
        <taxon>Nematoda</taxon>
        <taxon>Chromadorea</taxon>
        <taxon>Rhabditida</taxon>
        <taxon>Tylenchina</taxon>
        <taxon>Panagrolaimomorpha</taxon>
        <taxon>Strongyloidoidea</taxon>
        <taxon>Steinernematidae</taxon>
        <taxon>Steinernema</taxon>
    </lineage>
</organism>
<evidence type="ECO:0000256" key="1">
    <source>
        <dbReference type="SAM" id="Phobius"/>
    </source>
</evidence>
<name>A0A4U5P8N5_STECR</name>
<accession>A0A4U5P8N5</accession>
<feature type="transmembrane region" description="Helical" evidence="1">
    <location>
        <begin position="16"/>
        <end position="43"/>
    </location>
</feature>
<keyword evidence="1" id="KW-1133">Transmembrane helix</keyword>
<reference evidence="2" key="1">
    <citation type="submission" date="2013-11" db="EMBL/GenBank/DDBJ databases">
        <authorList>
            <person name="Sternberg P."/>
            <person name="Dillman A."/>
            <person name="Macchietto M."/>
        </authorList>
    </citation>
    <scope>NUCLEOTIDE SEQUENCE</scope>
    <source>
        <strain evidence="2">ALL</strain>
    </source>
</reference>
<comment type="caution">
    <text evidence="2">The sequence shown here is derived from an EMBL/GenBank/DDBJ whole genome shotgun (WGS) entry which is preliminary data.</text>
</comment>
<reference evidence="2" key="2">
    <citation type="journal article" date="2015" name="Genome Biol.">
        <title>Comparative genomics of Steinernema reveals deeply conserved gene regulatory networks.</title>
        <authorList>
            <person name="Dillman A.R."/>
            <person name="Macchietto M."/>
            <person name="Porter C.F."/>
            <person name="Rogers A."/>
            <person name="Williams B."/>
            <person name="Antoshechkin I."/>
            <person name="Lee M.M."/>
            <person name="Goodwin Z."/>
            <person name="Lu X."/>
            <person name="Lewis E.E."/>
            <person name="Goodrich-Blair H."/>
            <person name="Stock S.P."/>
            <person name="Adams B.J."/>
            <person name="Sternberg P.W."/>
            <person name="Mortazavi A."/>
        </authorList>
    </citation>
    <scope>NUCLEOTIDE SEQUENCE [LARGE SCALE GENOMIC DNA]</scope>
    <source>
        <strain evidence="2">ALL</strain>
    </source>
</reference>
<proteinExistence type="predicted"/>
<dbReference type="AlphaFoldDB" id="A0A4U5P8N5"/>
<reference evidence="2" key="3">
    <citation type="journal article" date="2019" name="G3 (Bethesda)">
        <title>Hybrid Assembly of the Genome of the Entomopathogenic Nematode Steinernema carpocapsae Identifies the X-Chromosome.</title>
        <authorList>
            <person name="Serra L."/>
            <person name="Macchietto M."/>
            <person name="Macias-Munoz A."/>
            <person name="McGill C.J."/>
            <person name="Rodriguez I.M."/>
            <person name="Rodriguez B."/>
            <person name="Murad R."/>
            <person name="Mortazavi A."/>
        </authorList>
    </citation>
    <scope>NUCLEOTIDE SEQUENCE</scope>
    <source>
        <strain evidence="2">ALL</strain>
    </source>
</reference>
<sequence>MMSESYLSVVETKVQTFLYILCIESACSSIFSVLSPTAIFISLPQLLLSSHFFAASFLCDRGTDGFLCFSSSSILCLLFPCSCNVSPRNKLYFY</sequence>
<gene>
    <name evidence="2" type="ORF">L596_007016</name>
</gene>
<keyword evidence="1" id="KW-0472">Membrane</keyword>
<evidence type="ECO:0000313" key="2">
    <source>
        <dbReference type="EMBL" id="TKR92341.1"/>
    </source>
</evidence>